<reference evidence="2" key="1">
    <citation type="journal article" date="2019" name="Sci. Rep.">
        <title>Draft genome of Tanacetum cinerariifolium, the natural source of mosquito coil.</title>
        <authorList>
            <person name="Yamashiro T."/>
            <person name="Shiraishi A."/>
            <person name="Satake H."/>
            <person name="Nakayama K."/>
        </authorList>
    </citation>
    <scope>NUCLEOTIDE SEQUENCE</scope>
</reference>
<gene>
    <name evidence="2" type="ORF">Tci_887437</name>
</gene>
<proteinExistence type="predicted"/>
<feature type="region of interest" description="Disordered" evidence="1">
    <location>
        <begin position="75"/>
        <end position="140"/>
    </location>
</feature>
<protein>
    <submittedName>
        <fullName evidence="2">Uncharacterized protein</fullName>
    </submittedName>
</protein>
<accession>A0A699U2F6</accession>
<evidence type="ECO:0000256" key="1">
    <source>
        <dbReference type="SAM" id="MobiDB-lite"/>
    </source>
</evidence>
<comment type="caution">
    <text evidence="2">The sequence shown here is derived from an EMBL/GenBank/DDBJ whole genome shotgun (WGS) entry which is preliminary data.</text>
</comment>
<sequence length="140" mass="15989">EDEVLICSSNEAKTSHVVAANLSELELKKILIDKMENNKSIDRSIKQNTLYKALVDAYETDKDILTTYAYGDTVTLKRRRDEEDEDDEPFAGSNRRSNDKSAQAEEQVHTVKDFEEPTHQEFETGFTKDCPVDETTQLPD</sequence>
<feature type="non-terminal residue" evidence="2">
    <location>
        <position position="1"/>
    </location>
</feature>
<dbReference type="AlphaFoldDB" id="A0A699U2F6"/>
<feature type="compositionally biased region" description="Basic and acidic residues" evidence="1">
    <location>
        <begin position="96"/>
        <end position="122"/>
    </location>
</feature>
<organism evidence="2">
    <name type="scientific">Tanacetum cinerariifolium</name>
    <name type="common">Dalmatian daisy</name>
    <name type="synonym">Chrysanthemum cinerariifolium</name>
    <dbReference type="NCBI Taxonomy" id="118510"/>
    <lineage>
        <taxon>Eukaryota</taxon>
        <taxon>Viridiplantae</taxon>
        <taxon>Streptophyta</taxon>
        <taxon>Embryophyta</taxon>
        <taxon>Tracheophyta</taxon>
        <taxon>Spermatophyta</taxon>
        <taxon>Magnoliopsida</taxon>
        <taxon>eudicotyledons</taxon>
        <taxon>Gunneridae</taxon>
        <taxon>Pentapetalae</taxon>
        <taxon>asterids</taxon>
        <taxon>campanulids</taxon>
        <taxon>Asterales</taxon>
        <taxon>Asteraceae</taxon>
        <taxon>Asteroideae</taxon>
        <taxon>Anthemideae</taxon>
        <taxon>Anthemidinae</taxon>
        <taxon>Tanacetum</taxon>
    </lineage>
</organism>
<evidence type="ECO:0000313" key="2">
    <source>
        <dbReference type="EMBL" id="GFD15468.1"/>
    </source>
</evidence>
<name>A0A699U2F6_TANCI</name>
<dbReference type="EMBL" id="BKCJ011286682">
    <property type="protein sequence ID" value="GFD15468.1"/>
    <property type="molecule type" value="Genomic_DNA"/>
</dbReference>